<proteinExistence type="predicted"/>
<dbReference type="AlphaFoldDB" id="A0AAN9ENF1"/>
<comment type="caution">
    <text evidence="1">The sequence shown here is derived from an EMBL/GenBank/DDBJ whole genome shotgun (WGS) entry which is preliminary data.</text>
</comment>
<accession>A0AAN9ENF1</accession>
<reference evidence="1 2" key="1">
    <citation type="submission" date="2024-01" db="EMBL/GenBank/DDBJ databases">
        <title>The genomes of 5 underutilized Papilionoideae crops provide insights into root nodulation and disease resistanc.</title>
        <authorList>
            <person name="Yuan L."/>
        </authorList>
    </citation>
    <scope>NUCLEOTIDE SEQUENCE [LARGE SCALE GENOMIC DNA]</scope>
    <source>
        <strain evidence="1">ZHUSHIDOU_FW_LH</strain>
        <tissue evidence="1">Leaf</tissue>
    </source>
</reference>
<sequence length="136" mass="15996">MKRSGIVTMNQTKFEVDYHRGKGFVKLEERVAELLPERTCYIRSIEDPAGNMHQIRTTFYIDLDRLCITDGLDNLMEYYKLDYEVRIIFEVASVDKLLFEIMRYDNGVVNYPCKTNIQLFPFVDAIAADMVNDEDY</sequence>
<organism evidence="1 2">
    <name type="scientific">Crotalaria pallida</name>
    <name type="common">Smooth rattlebox</name>
    <name type="synonym">Crotalaria striata</name>
    <dbReference type="NCBI Taxonomy" id="3830"/>
    <lineage>
        <taxon>Eukaryota</taxon>
        <taxon>Viridiplantae</taxon>
        <taxon>Streptophyta</taxon>
        <taxon>Embryophyta</taxon>
        <taxon>Tracheophyta</taxon>
        <taxon>Spermatophyta</taxon>
        <taxon>Magnoliopsida</taxon>
        <taxon>eudicotyledons</taxon>
        <taxon>Gunneridae</taxon>
        <taxon>Pentapetalae</taxon>
        <taxon>rosids</taxon>
        <taxon>fabids</taxon>
        <taxon>Fabales</taxon>
        <taxon>Fabaceae</taxon>
        <taxon>Papilionoideae</taxon>
        <taxon>50 kb inversion clade</taxon>
        <taxon>genistoids sensu lato</taxon>
        <taxon>core genistoids</taxon>
        <taxon>Crotalarieae</taxon>
        <taxon>Crotalaria</taxon>
    </lineage>
</organism>
<keyword evidence="2" id="KW-1185">Reference proteome</keyword>
<evidence type="ECO:0000313" key="1">
    <source>
        <dbReference type="EMBL" id="KAK7260308.1"/>
    </source>
</evidence>
<dbReference type="Proteomes" id="UP001372338">
    <property type="component" value="Unassembled WGS sequence"/>
</dbReference>
<protein>
    <submittedName>
        <fullName evidence="1">Uncharacterized protein</fullName>
    </submittedName>
</protein>
<name>A0AAN9ENF1_CROPI</name>
<evidence type="ECO:0000313" key="2">
    <source>
        <dbReference type="Proteomes" id="UP001372338"/>
    </source>
</evidence>
<gene>
    <name evidence="1" type="ORF">RIF29_26255</name>
</gene>
<dbReference type="EMBL" id="JAYWIO010000005">
    <property type="protein sequence ID" value="KAK7260308.1"/>
    <property type="molecule type" value="Genomic_DNA"/>
</dbReference>